<accession>A0AAW4PL66</accession>
<keyword evidence="1" id="KW-0472">Membrane</keyword>
<keyword evidence="3" id="KW-1185">Reference proteome</keyword>
<evidence type="ECO:0000313" key="2">
    <source>
        <dbReference type="EMBL" id="MBX0321846.1"/>
    </source>
</evidence>
<sequence>MSSSPDRGATEPLAALVAVFAVSAGLALYAGVLDGALASATGDRNVATPTADSVERRLSTAGVVSPNRTANALDAVPTGYDGNVTVRAGRRWSAGPSPPPDAARTRRTVSVRVAPATVKRGTLRVTVW</sequence>
<gene>
    <name evidence="2" type="ORF">EGH21_02255</name>
</gene>
<evidence type="ECO:0000313" key="3">
    <source>
        <dbReference type="Proteomes" id="UP001430377"/>
    </source>
</evidence>
<keyword evidence="1" id="KW-1133">Transmembrane helix</keyword>
<dbReference type="AlphaFoldDB" id="A0AAW4PL66"/>
<dbReference type="Proteomes" id="UP001430377">
    <property type="component" value="Unassembled WGS sequence"/>
</dbReference>
<evidence type="ECO:0000256" key="1">
    <source>
        <dbReference type="SAM" id="Phobius"/>
    </source>
</evidence>
<protein>
    <submittedName>
        <fullName evidence="2">Uncharacterized protein</fullName>
    </submittedName>
</protein>
<comment type="caution">
    <text evidence="2">The sequence shown here is derived from an EMBL/GenBank/DDBJ whole genome shotgun (WGS) entry which is preliminary data.</text>
</comment>
<dbReference type="Pfam" id="PF23956">
    <property type="entry name" value="DUF7285"/>
    <property type="match status" value="1"/>
</dbReference>
<dbReference type="EMBL" id="RKLR01000001">
    <property type="protein sequence ID" value="MBX0321846.1"/>
    <property type="molecule type" value="Genomic_DNA"/>
</dbReference>
<keyword evidence="1" id="KW-0812">Transmembrane</keyword>
<name>A0AAW4PL66_9EURY</name>
<organism evidence="2 3">
    <name type="scientific">Haloarcula rubra</name>
    <dbReference type="NCBI Taxonomy" id="2487747"/>
    <lineage>
        <taxon>Archaea</taxon>
        <taxon>Methanobacteriati</taxon>
        <taxon>Methanobacteriota</taxon>
        <taxon>Stenosarchaea group</taxon>
        <taxon>Halobacteria</taxon>
        <taxon>Halobacteriales</taxon>
        <taxon>Haloarculaceae</taxon>
        <taxon>Haloarcula</taxon>
    </lineage>
</organism>
<feature type="transmembrane region" description="Helical" evidence="1">
    <location>
        <begin position="12"/>
        <end position="32"/>
    </location>
</feature>
<dbReference type="InterPro" id="IPR055709">
    <property type="entry name" value="DUF7285"/>
</dbReference>
<reference evidence="2 3" key="1">
    <citation type="submission" date="2021-06" db="EMBL/GenBank/DDBJ databases">
        <title>Halomicroarcula sp. a new haloarchaeum isolated from saline soil.</title>
        <authorList>
            <person name="Duran-Viseras A."/>
            <person name="Sanchez-Porro C."/>
            <person name="Ventosa A."/>
        </authorList>
    </citation>
    <scope>NUCLEOTIDE SEQUENCE [LARGE SCALE GENOMIC DNA]</scope>
    <source>
        <strain evidence="2 3">F13</strain>
    </source>
</reference>
<proteinExistence type="predicted"/>
<dbReference type="RefSeq" id="WP_220616847.1">
    <property type="nucleotide sequence ID" value="NZ_RKLR01000001.1"/>
</dbReference>